<dbReference type="Proteomes" id="UP001596147">
    <property type="component" value="Unassembled WGS sequence"/>
</dbReference>
<proteinExistence type="predicted"/>
<comment type="caution">
    <text evidence="1">The sequence shown here is derived from an EMBL/GenBank/DDBJ whole genome shotgun (WGS) entry which is preliminary data.</text>
</comment>
<evidence type="ECO:0000313" key="2">
    <source>
        <dbReference type="Proteomes" id="UP001596147"/>
    </source>
</evidence>
<evidence type="ECO:0000313" key="1">
    <source>
        <dbReference type="EMBL" id="MFC5465155.1"/>
    </source>
</evidence>
<dbReference type="EMBL" id="JBHSMC010000014">
    <property type="protein sequence ID" value="MFC5465155.1"/>
    <property type="molecule type" value="Genomic_DNA"/>
</dbReference>
<reference evidence="2" key="1">
    <citation type="journal article" date="2019" name="Int. J. Syst. Evol. Microbiol.">
        <title>The Global Catalogue of Microorganisms (GCM) 10K type strain sequencing project: providing services to taxonomists for standard genome sequencing and annotation.</title>
        <authorList>
            <consortium name="The Broad Institute Genomics Platform"/>
            <consortium name="The Broad Institute Genome Sequencing Center for Infectious Disease"/>
            <person name="Wu L."/>
            <person name="Ma J."/>
        </authorList>
    </citation>
    <scope>NUCLEOTIDE SEQUENCE [LARGE SCALE GENOMIC DNA]</scope>
    <source>
        <strain evidence="2">CGMCC 1.12237</strain>
    </source>
</reference>
<name>A0ABW0LGY9_9BACI</name>
<sequence length="148" mass="17150">MVPIKFNNWLLEVDLHKTKEFYRKDVELCNCIYCENYIKVCKQLGKPLIDVFATFGINPTKPSHLSEFGAEEDGLRLYIGSYHFVGKLINGVYCSDSNWNAGNTVKVENFTFGFSEELQFVHKELEHPVLQLDFEARIPWILNQGPEE</sequence>
<dbReference type="RefSeq" id="WP_382351097.1">
    <property type="nucleotide sequence ID" value="NZ_JBHSMC010000014.1"/>
</dbReference>
<accession>A0ABW0LGY9</accession>
<keyword evidence="2" id="KW-1185">Reference proteome</keyword>
<gene>
    <name evidence="1" type="ORF">ACFPM4_10390</name>
</gene>
<protein>
    <submittedName>
        <fullName evidence="1">Uncharacterized protein</fullName>
    </submittedName>
</protein>
<organism evidence="1 2">
    <name type="scientific">Lederbergia graminis</name>
    <dbReference type="NCBI Taxonomy" id="735518"/>
    <lineage>
        <taxon>Bacteria</taxon>
        <taxon>Bacillati</taxon>
        <taxon>Bacillota</taxon>
        <taxon>Bacilli</taxon>
        <taxon>Bacillales</taxon>
        <taxon>Bacillaceae</taxon>
        <taxon>Lederbergia</taxon>
    </lineage>
</organism>